<gene>
    <name evidence="1" type="ORF">Aam_046_054</name>
</gene>
<reference evidence="1 2" key="1">
    <citation type="submission" date="2012-11" db="EMBL/GenBank/DDBJ databases">
        <title>Whole genome sequence of Acidocella aminolytica 101 = DSM 11237.</title>
        <authorList>
            <person name="Azuma Y."/>
            <person name="Higashiura N."/>
            <person name="Hirakawa H."/>
            <person name="Matsushita K."/>
        </authorList>
    </citation>
    <scope>NUCLEOTIDE SEQUENCE [LARGE SCALE GENOMIC DNA]</scope>
    <source>
        <strain evidence="2">101 / DSM 11237</strain>
    </source>
</reference>
<dbReference type="EMBL" id="BANC01000045">
    <property type="protein sequence ID" value="GAN80413.1"/>
    <property type="molecule type" value="Genomic_DNA"/>
</dbReference>
<dbReference type="STRING" id="1120923.SAMN02746095_03310"/>
<evidence type="ECO:0000313" key="2">
    <source>
        <dbReference type="Proteomes" id="UP000032668"/>
    </source>
</evidence>
<dbReference type="Proteomes" id="UP000032668">
    <property type="component" value="Unassembled WGS sequence"/>
</dbReference>
<protein>
    <submittedName>
        <fullName evidence="1">Uncharacterized protein</fullName>
    </submittedName>
</protein>
<evidence type="ECO:0000313" key="1">
    <source>
        <dbReference type="EMBL" id="GAN80413.1"/>
    </source>
</evidence>
<dbReference type="AlphaFoldDB" id="A0A0D6PGT6"/>
<sequence>MPDNQTTEQQRKQDILSLVSRAGIKLSSLAQENLCAWLSAQPSLSLPEQPNRVVNMALESLEPRHTTEINFKIRCLQIAHDLNERDLGVSCLESVAYHTGELAEWVFSGPAEYRQSRVQCLDLALRTLDGQLAVNKELTDDDEPPVIKVRSHLQFVLDAAKVYARFIEQDSWKNEKQDA</sequence>
<keyword evidence="2" id="KW-1185">Reference proteome</keyword>
<organism evidence="1 2">
    <name type="scientific">Acidocella aminolytica 101 = DSM 11237</name>
    <dbReference type="NCBI Taxonomy" id="1120923"/>
    <lineage>
        <taxon>Bacteria</taxon>
        <taxon>Pseudomonadati</taxon>
        <taxon>Pseudomonadota</taxon>
        <taxon>Alphaproteobacteria</taxon>
        <taxon>Acetobacterales</taxon>
        <taxon>Acidocellaceae</taxon>
        <taxon>Acidocella</taxon>
    </lineage>
</organism>
<name>A0A0D6PGT6_9PROT</name>
<proteinExistence type="predicted"/>
<accession>A0A0D6PGT6</accession>
<comment type="caution">
    <text evidence="1">The sequence shown here is derived from an EMBL/GenBank/DDBJ whole genome shotgun (WGS) entry which is preliminary data.</text>
</comment>
<dbReference type="RefSeq" id="WP_139284965.1">
    <property type="nucleotide sequence ID" value="NZ_BANC01000045.1"/>
</dbReference>